<evidence type="ECO:0000256" key="3">
    <source>
        <dbReference type="ARBA" id="ARBA00022741"/>
    </source>
</evidence>
<evidence type="ECO:0000259" key="5">
    <source>
        <dbReference type="PROSITE" id="PS50893"/>
    </source>
</evidence>
<keyword evidence="4 6" id="KW-0067">ATP-binding</keyword>
<protein>
    <submittedName>
        <fullName evidence="6">ABC transporter ATP-binding protein</fullName>
    </submittedName>
</protein>
<keyword evidence="2" id="KW-0813">Transport</keyword>
<dbReference type="InterPro" id="IPR027417">
    <property type="entry name" value="P-loop_NTPase"/>
</dbReference>
<sequence length="294" mass="33364">MIQIDHLTKKFPNQKGLFDVSIQVDMGQIFGYLGPNGAGKSTTIRHLMGYMQPDTGKATINGYDCWEESDKIHSILGYVPGEIAFVEGMTAVDFLDAMAGMRNLKSNTRRKELIETFDLDMRVPIRKMSKGMKQKLAIINAFMHDPEVIILDEPSSGLDPLMQKTFVDLLHKEKSKGKTILISSHIFSELEDTADTIAIIRKGRIITVQELSLLKGEMAANRYEVEFYRQEDLQTIVHSGLVVQSHSGNKAVISVDREISEILEQISQYPIKALDIPRQRLEDVFMKYYYDEEA</sequence>
<dbReference type="SMART" id="SM00382">
    <property type="entry name" value="AAA"/>
    <property type="match status" value="1"/>
</dbReference>
<reference evidence="6 7" key="1">
    <citation type="submission" date="2016-03" db="EMBL/GenBank/DDBJ databases">
        <authorList>
            <person name="Sant'Anna F.H."/>
            <person name="Ambrosini A."/>
            <person name="Souza R."/>
            <person name="Bach E."/>
            <person name="Fernandes G."/>
            <person name="Balsanelli E."/>
            <person name="Baura V.A."/>
            <person name="Souza E.M."/>
            <person name="Passaglia L."/>
        </authorList>
    </citation>
    <scope>NUCLEOTIDE SEQUENCE [LARGE SCALE GENOMIC DNA]</scope>
    <source>
        <strain evidence="6 7">P26E</strain>
    </source>
</reference>
<keyword evidence="7" id="KW-1185">Reference proteome</keyword>
<evidence type="ECO:0000313" key="7">
    <source>
        <dbReference type="Proteomes" id="UP000186058"/>
    </source>
</evidence>
<dbReference type="Proteomes" id="UP000186058">
    <property type="component" value="Unassembled WGS sequence"/>
</dbReference>
<evidence type="ECO:0000313" key="6">
    <source>
        <dbReference type="EMBL" id="OKP89616.1"/>
    </source>
</evidence>
<proteinExistence type="inferred from homology"/>
<dbReference type="PROSITE" id="PS00211">
    <property type="entry name" value="ABC_TRANSPORTER_1"/>
    <property type="match status" value="1"/>
</dbReference>
<name>A0ABX3EU75_9BACL</name>
<evidence type="ECO:0000256" key="1">
    <source>
        <dbReference type="ARBA" id="ARBA00005417"/>
    </source>
</evidence>
<dbReference type="Pfam" id="PF00005">
    <property type="entry name" value="ABC_tran"/>
    <property type="match status" value="1"/>
</dbReference>
<dbReference type="PANTHER" id="PTHR42711:SF5">
    <property type="entry name" value="ABC TRANSPORTER ATP-BINDING PROTEIN NATA"/>
    <property type="match status" value="1"/>
</dbReference>
<gene>
    <name evidence="6" type="ORF">A3844_06475</name>
</gene>
<dbReference type="RefSeq" id="WP_074083769.1">
    <property type="nucleotide sequence ID" value="NZ_LVWI01000014.1"/>
</dbReference>
<dbReference type="EMBL" id="LVWI01000014">
    <property type="protein sequence ID" value="OKP89616.1"/>
    <property type="molecule type" value="Genomic_DNA"/>
</dbReference>
<organism evidence="6 7">
    <name type="scientific">Paenibacillus helianthi</name>
    <dbReference type="NCBI Taxonomy" id="1349432"/>
    <lineage>
        <taxon>Bacteria</taxon>
        <taxon>Bacillati</taxon>
        <taxon>Bacillota</taxon>
        <taxon>Bacilli</taxon>
        <taxon>Bacillales</taxon>
        <taxon>Paenibacillaceae</taxon>
        <taxon>Paenibacillus</taxon>
    </lineage>
</organism>
<dbReference type="InterPro" id="IPR003593">
    <property type="entry name" value="AAA+_ATPase"/>
</dbReference>
<dbReference type="PROSITE" id="PS50893">
    <property type="entry name" value="ABC_TRANSPORTER_2"/>
    <property type="match status" value="1"/>
</dbReference>
<accession>A0ABX3EU75</accession>
<dbReference type="InterPro" id="IPR003439">
    <property type="entry name" value="ABC_transporter-like_ATP-bd"/>
</dbReference>
<dbReference type="PANTHER" id="PTHR42711">
    <property type="entry name" value="ABC TRANSPORTER ATP-BINDING PROTEIN"/>
    <property type="match status" value="1"/>
</dbReference>
<evidence type="ECO:0000256" key="4">
    <source>
        <dbReference type="ARBA" id="ARBA00022840"/>
    </source>
</evidence>
<dbReference type="InterPro" id="IPR017871">
    <property type="entry name" value="ABC_transporter-like_CS"/>
</dbReference>
<comment type="similarity">
    <text evidence="1">Belongs to the ABC transporter superfamily.</text>
</comment>
<dbReference type="InterPro" id="IPR050763">
    <property type="entry name" value="ABC_transporter_ATP-binding"/>
</dbReference>
<dbReference type="Gene3D" id="3.40.50.300">
    <property type="entry name" value="P-loop containing nucleotide triphosphate hydrolases"/>
    <property type="match status" value="1"/>
</dbReference>
<comment type="caution">
    <text evidence="6">The sequence shown here is derived from an EMBL/GenBank/DDBJ whole genome shotgun (WGS) entry which is preliminary data.</text>
</comment>
<dbReference type="CDD" id="cd03230">
    <property type="entry name" value="ABC_DR_subfamily_A"/>
    <property type="match status" value="1"/>
</dbReference>
<feature type="domain" description="ABC transporter" evidence="5">
    <location>
        <begin position="2"/>
        <end position="227"/>
    </location>
</feature>
<dbReference type="GO" id="GO:0005524">
    <property type="term" value="F:ATP binding"/>
    <property type="evidence" value="ECO:0007669"/>
    <property type="project" value="UniProtKB-KW"/>
</dbReference>
<evidence type="ECO:0000256" key="2">
    <source>
        <dbReference type="ARBA" id="ARBA00022448"/>
    </source>
</evidence>
<dbReference type="SUPFAM" id="SSF52540">
    <property type="entry name" value="P-loop containing nucleoside triphosphate hydrolases"/>
    <property type="match status" value="1"/>
</dbReference>
<keyword evidence="3" id="KW-0547">Nucleotide-binding</keyword>